<keyword evidence="2" id="KW-0732">Signal</keyword>
<proteinExistence type="predicted"/>
<evidence type="ECO:0000313" key="3">
    <source>
        <dbReference type="EMBL" id="MCZ0926488.1"/>
    </source>
</evidence>
<evidence type="ECO:0000256" key="2">
    <source>
        <dbReference type="SAM" id="SignalP"/>
    </source>
</evidence>
<evidence type="ECO:0000313" key="4">
    <source>
        <dbReference type="Proteomes" id="UP001321125"/>
    </source>
</evidence>
<dbReference type="EMBL" id="JAKNQU010000002">
    <property type="protein sequence ID" value="MCZ0926488.1"/>
    <property type="molecule type" value="Genomic_DNA"/>
</dbReference>
<gene>
    <name evidence="3" type="ORF">L0635_05245</name>
</gene>
<sequence>MNITQKQAFGIAAPVFLIAALALAGNDDHAEEERKLMRYCERVAQFEAQAARGVPIDQRQGQRDHKGIAAEQCPGMRPAP</sequence>
<protein>
    <recommendedName>
        <fullName evidence="5">Secreted protein</fullName>
    </recommendedName>
</protein>
<keyword evidence="4" id="KW-1185">Reference proteome</keyword>
<dbReference type="RefSeq" id="WP_268901319.1">
    <property type="nucleotide sequence ID" value="NZ_JAKNQT010000001.1"/>
</dbReference>
<feature type="chain" id="PRO_5045922601" description="Secreted protein" evidence="2">
    <location>
        <begin position="25"/>
        <end position="80"/>
    </location>
</feature>
<feature type="region of interest" description="Disordered" evidence="1">
    <location>
        <begin position="51"/>
        <end position="80"/>
    </location>
</feature>
<evidence type="ECO:0000256" key="1">
    <source>
        <dbReference type="SAM" id="MobiDB-lite"/>
    </source>
</evidence>
<feature type="signal peptide" evidence="2">
    <location>
        <begin position="1"/>
        <end position="24"/>
    </location>
</feature>
<accession>A0ABT4IS45</accession>
<reference evidence="3 4" key="1">
    <citation type="submission" date="2022-02" db="EMBL/GenBank/DDBJ databases">
        <title>Study of halophilic communities from a Mexican lake.</title>
        <authorList>
            <person name="Hernandez-Soto L.M."/>
            <person name="Martinez-Abarca F."/>
            <person name="Ramirez-Saad H.C."/>
            <person name="Aguirre-Garrido J.F."/>
        </authorList>
    </citation>
    <scope>NUCLEOTIDE SEQUENCE [LARGE SCALE GENOMIC DNA]</scope>
    <source>
        <strain evidence="3 4">Hjan13</strain>
    </source>
</reference>
<name>A0ABT4IS45_9GAMM</name>
<organism evidence="3 4">
    <name type="scientific">Vreelandella janggokensis</name>
    <dbReference type="NCBI Taxonomy" id="370767"/>
    <lineage>
        <taxon>Bacteria</taxon>
        <taxon>Pseudomonadati</taxon>
        <taxon>Pseudomonadota</taxon>
        <taxon>Gammaproteobacteria</taxon>
        <taxon>Oceanospirillales</taxon>
        <taxon>Halomonadaceae</taxon>
        <taxon>Vreelandella</taxon>
    </lineage>
</organism>
<dbReference type="Proteomes" id="UP001321125">
    <property type="component" value="Unassembled WGS sequence"/>
</dbReference>
<evidence type="ECO:0008006" key="5">
    <source>
        <dbReference type="Google" id="ProtNLM"/>
    </source>
</evidence>
<comment type="caution">
    <text evidence="3">The sequence shown here is derived from an EMBL/GenBank/DDBJ whole genome shotgun (WGS) entry which is preliminary data.</text>
</comment>